<feature type="compositionally biased region" description="Basic residues" evidence="1">
    <location>
        <begin position="180"/>
        <end position="193"/>
    </location>
</feature>
<feature type="compositionally biased region" description="Basic and acidic residues" evidence="1">
    <location>
        <begin position="39"/>
        <end position="51"/>
    </location>
</feature>
<proteinExistence type="predicted"/>
<organism evidence="2">
    <name type="scientific">uncultured Rubrobacteraceae bacterium</name>
    <dbReference type="NCBI Taxonomy" id="349277"/>
    <lineage>
        <taxon>Bacteria</taxon>
        <taxon>Bacillati</taxon>
        <taxon>Actinomycetota</taxon>
        <taxon>Rubrobacteria</taxon>
        <taxon>Rubrobacterales</taxon>
        <taxon>Rubrobacteraceae</taxon>
        <taxon>environmental samples</taxon>
    </lineage>
</organism>
<evidence type="ECO:0000256" key="1">
    <source>
        <dbReference type="SAM" id="MobiDB-lite"/>
    </source>
</evidence>
<feature type="compositionally biased region" description="Basic and acidic residues" evidence="1">
    <location>
        <begin position="82"/>
        <end position="92"/>
    </location>
</feature>
<feature type="compositionally biased region" description="Basic residues" evidence="1">
    <location>
        <begin position="143"/>
        <end position="152"/>
    </location>
</feature>
<feature type="compositionally biased region" description="Basic and acidic residues" evidence="1">
    <location>
        <begin position="170"/>
        <end position="179"/>
    </location>
</feature>
<evidence type="ECO:0000313" key="2">
    <source>
        <dbReference type="EMBL" id="CAA9483372.1"/>
    </source>
</evidence>
<feature type="non-terminal residue" evidence="2">
    <location>
        <position position="407"/>
    </location>
</feature>
<feature type="region of interest" description="Disordered" evidence="1">
    <location>
        <begin position="18"/>
        <end position="255"/>
    </location>
</feature>
<feature type="compositionally biased region" description="Basic and acidic residues" evidence="1">
    <location>
        <begin position="344"/>
        <end position="353"/>
    </location>
</feature>
<feature type="compositionally biased region" description="Pro residues" evidence="1">
    <location>
        <begin position="398"/>
        <end position="407"/>
    </location>
</feature>
<feature type="compositionally biased region" description="Basic residues" evidence="1">
    <location>
        <begin position="311"/>
        <end position="321"/>
    </location>
</feature>
<feature type="compositionally biased region" description="Basic residues" evidence="1">
    <location>
        <begin position="93"/>
        <end position="107"/>
    </location>
</feature>
<dbReference type="AlphaFoldDB" id="A0A6J4S2G8"/>
<dbReference type="EMBL" id="CADCVK010000256">
    <property type="protein sequence ID" value="CAA9483372.1"/>
    <property type="molecule type" value="Genomic_DNA"/>
</dbReference>
<feature type="compositionally biased region" description="Basic residues" evidence="1">
    <location>
        <begin position="225"/>
        <end position="236"/>
    </location>
</feature>
<gene>
    <name evidence="2" type="ORF">AVDCRST_MAG12-1644</name>
</gene>
<feature type="region of interest" description="Disordered" evidence="1">
    <location>
        <begin position="294"/>
        <end position="407"/>
    </location>
</feature>
<sequence length="407" mass="45059">AVRDLRAMVELVSPGVRARSPRRARGHRAHGAVRPRGLSGRDADLLRDRGRVARAQHRGVPHPGGALRGPDPGARLGAHPARRGDKGDERGARARPGRGSRRRGLRAYRRDHGQGRPQGAPRRPEVGRPRLLLRPPLDEPQRLYRHHHRPHRGLLPGPPRRHRPLYPPRPRRDGPGRPERGRRRAGRPRHPARPRGGGGPPLPRPARSCGRRRERALPPPDAHGGHRRHGGRHSHPDRRASHSPDPPNLPPRAPRRRDARLALLLPLRVRPLRLGRHPGDLAAVFGGAGPFGRPPVGPAGRARGPGATAAHGRRLPCRHPRHPDGPPPRRRLPPGRRPLPRPLGRRDPARRPVDAPAHTLLQRRHHALPADGPAPPGGRTQAQLALRPRRRGRRADLPRPPYRPAPV</sequence>
<feature type="compositionally biased region" description="Basic residues" evidence="1">
    <location>
        <begin position="19"/>
        <end position="33"/>
    </location>
</feature>
<protein>
    <submittedName>
        <fullName evidence="2">Uncharacterized protein</fullName>
    </submittedName>
</protein>
<accession>A0A6J4S2G8</accession>
<feature type="compositionally biased region" description="Low complexity" evidence="1">
    <location>
        <begin position="298"/>
        <end position="310"/>
    </location>
</feature>
<feature type="non-terminal residue" evidence="2">
    <location>
        <position position="1"/>
    </location>
</feature>
<name>A0A6J4S2G8_9ACTN</name>
<reference evidence="2" key="1">
    <citation type="submission" date="2020-02" db="EMBL/GenBank/DDBJ databases">
        <authorList>
            <person name="Meier V. D."/>
        </authorList>
    </citation>
    <scope>NUCLEOTIDE SEQUENCE</scope>
    <source>
        <strain evidence="2">AVDCRST_MAG12</strain>
    </source>
</reference>